<evidence type="ECO:0000256" key="2">
    <source>
        <dbReference type="ARBA" id="ARBA00022692"/>
    </source>
</evidence>
<dbReference type="InterPro" id="IPR049326">
    <property type="entry name" value="Rhodopsin_dom_fungi"/>
</dbReference>
<keyword evidence="3 7" id="KW-1133">Transmembrane helix</keyword>
<keyword evidence="2 7" id="KW-0812">Transmembrane</keyword>
<protein>
    <recommendedName>
        <fullName evidence="8">Rhodopsin domain-containing protein</fullName>
    </recommendedName>
</protein>
<evidence type="ECO:0000259" key="8">
    <source>
        <dbReference type="Pfam" id="PF20684"/>
    </source>
</evidence>
<comment type="similarity">
    <text evidence="5">Belongs to the SAT4 family.</text>
</comment>
<feature type="transmembrane region" description="Helical" evidence="7">
    <location>
        <begin position="12"/>
        <end position="33"/>
    </location>
</feature>
<evidence type="ECO:0000256" key="3">
    <source>
        <dbReference type="ARBA" id="ARBA00022989"/>
    </source>
</evidence>
<feature type="transmembrane region" description="Helical" evidence="7">
    <location>
        <begin position="240"/>
        <end position="260"/>
    </location>
</feature>
<comment type="caution">
    <text evidence="9">The sequence shown here is derived from an EMBL/GenBank/DDBJ whole genome shotgun (WGS) entry which is preliminary data.</text>
</comment>
<name>A0A9N9LDP7_9HELO</name>
<evidence type="ECO:0000256" key="5">
    <source>
        <dbReference type="ARBA" id="ARBA00038359"/>
    </source>
</evidence>
<feature type="transmembrane region" description="Helical" evidence="7">
    <location>
        <begin position="198"/>
        <end position="220"/>
    </location>
</feature>
<reference evidence="9" key="1">
    <citation type="submission" date="2021-07" db="EMBL/GenBank/DDBJ databases">
        <authorList>
            <person name="Durling M."/>
        </authorList>
    </citation>
    <scope>NUCLEOTIDE SEQUENCE</scope>
</reference>
<feature type="transmembrane region" description="Helical" evidence="7">
    <location>
        <begin position="166"/>
        <end position="186"/>
    </location>
</feature>
<feature type="compositionally biased region" description="Polar residues" evidence="6">
    <location>
        <begin position="328"/>
        <end position="343"/>
    </location>
</feature>
<dbReference type="AlphaFoldDB" id="A0A9N9LDP7"/>
<sequence length="343" mass="37288">MANFLAIHISPGLLYSAAVIWPIVCIAVVWARFARRTAQRVKIGPDDWLILPGLLLVIGLTVTLLAGTAQKALGYPTLKLALGTELTAVNNLQTITRKAYFASVLLSADRIVSTLIWILSALILIWGIGNFFALMFACGTNFYYFWTSVENQLKCPADLVKIQQSLAISDVLMDIIILLFPVPLVLKLQLSRSNKFAVMVIFFLGAISFIASVVRLVIILQGLDAQFAASADQDFVTTTALYFLYNEACFALTAVCLPSLSGAIKVKGVQTMVEGFNEASSNISRSSIESRKVNRELAVAENHGSGRRSDGDIDIELAHYPPPKPKNKGTTATNELNGPFTSA</sequence>
<proteinExistence type="inferred from homology"/>
<feature type="transmembrane region" description="Helical" evidence="7">
    <location>
        <begin position="48"/>
        <end position="69"/>
    </location>
</feature>
<evidence type="ECO:0000256" key="4">
    <source>
        <dbReference type="ARBA" id="ARBA00023136"/>
    </source>
</evidence>
<evidence type="ECO:0000256" key="7">
    <source>
        <dbReference type="SAM" id="Phobius"/>
    </source>
</evidence>
<accession>A0A9N9LDP7</accession>
<dbReference type="OrthoDB" id="5393606at2759"/>
<dbReference type="EMBL" id="CAJVRM010000028">
    <property type="protein sequence ID" value="CAG8971838.1"/>
    <property type="molecule type" value="Genomic_DNA"/>
</dbReference>
<evidence type="ECO:0000313" key="10">
    <source>
        <dbReference type="Proteomes" id="UP000701801"/>
    </source>
</evidence>
<evidence type="ECO:0000256" key="6">
    <source>
        <dbReference type="SAM" id="MobiDB-lite"/>
    </source>
</evidence>
<organism evidence="9 10">
    <name type="scientific">Hymenoscyphus albidus</name>
    <dbReference type="NCBI Taxonomy" id="595503"/>
    <lineage>
        <taxon>Eukaryota</taxon>
        <taxon>Fungi</taxon>
        <taxon>Dikarya</taxon>
        <taxon>Ascomycota</taxon>
        <taxon>Pezizomycotina</taxon>
        <taxon>Leotiomycetes</taxon>
        <taxon>Helotiales</taxon>
        <taxon>Helotiaceae</taxon>
        <taxon>Hymenoscyphus</taxon>
    </lineage>
</organism>
<evidence type="ECO:0000313" key="9">
    <source>
        <dbReference type="EMBL" id="CAG8971838.1"/>
    </source>
</evidence>
<dbReference type="PANTHER" id="PTHR33048">
    <property type="entry name" value="PTH11-LIKE INTEGRAL MEMBRANE PROTEIN (AFU_ORTHOLOGUE AFUA_5G11245)"/>
    <property type="match status" value="1"/>
</dbReference>
<feature type="region of interest" description="Disordered" evidence="6">
    <location>
        <begin position="299"/>
        <end position="343"/>
    </location>
</feature>
<dbReference type="GO" id="GO:0016020">
    <property type="term" value="C:membrane"/>
    <property type="evidence" value="ECO:0007669"/>
    <property type="project" value="UniProtKB-SubCell"/>
</dbReference>
<feature type="transmembrane region" description="Helical" evidence="7">
    <location>
        <begin position="115"/>
        <end position="146"/>
    </location>
</feature>
<dbReference type="InterPro" id="IPR052337">
    <property type="entry name" value="SAT4-like"/>
</dbReference>
<dbReference type="PANTHER" id="PTHR33048:SF157">
    <property type="entry name" value="INTEGRAL MEMBRANE PROTEIN"/>
    <property type="match status" value="1"/>
</dbReference>
<keyword evidence="10" id="KW-1185">Reference proteome</keyword>
<gene>
    <name evidence="9" type="ORF">HYALB_00001949</name>
</gene>
<dbReference type="Proteomes" id="UP000701801">
    <property type="component" value="Unassembled WGS sequence"/>
</dbReference>
<keyword evidence="4 7" id="KW-0472">Membrane</keyword>
<evidence type="ECO:0000256" key="1">
    <source>
        <dbReference type="ARBA" id="ARBA00004141"/>
    </source>
</evidence>
<comment type="subcellular location">
    <subcellularLocation>
        <location evidence="1">Membrane</location>
        <topology evidence="1">Multi-pass membrane protein</topology>
    </subcellularLocation>
</comment>
<dbReference type="Pfam" id="PF20684">
    <property type="entry name" value="Fung_rhodopsin"/>
    <property type="match status" value="1"/>
</dbReference>
<feature type="domain" description="Rhodopsin" evidence="8">
    <location>
        <begin position="31"/>
        <end position="262"/>
    </location>
</feature>